<evidence type="ECO:0000313" key="2">
    <source>
        <dbReference type="Proteomes" id="UP001164929"/>
    </source>
</evidence>
<name>A0AAD6LIF1_9ROSI</name>
<accession>A0AAD6LIF1</accession>
<dbReference type="Proteomes" id="UP001164929">
    <property type="component" value="Chromosome 16"/>
</dbReference>
<proteinExistence type="predicted"/>
<sequence length="42" mass="5129">MMETIRYRLVDPYFHMHDTFQDLMPCTVHGSMIRALSSFFFR</sequence>
<dbReference type="AlphaFoldDB" id="A0AAD6LIF1"/>
<dbReference type="EMBL" id="JAQIZT010000016">
    <property type="protein sequence ID" value="KAJ6967555.1"/>
    <property type="molecule type" value="Genomic_DNA"/>
</dbReference>
<keyword evidence="2" id="KW-1185">Reference proteome</keyword>
<protein>
    <submittedName>
        <fullName evidence="1">Uncharacterized protein</fullName>
    </submittedName>
</protein>
<reference evidence="1 2" key="1">
    <citation type="journal article" date="2023" name="Mol. Ecol. Resour.">
        <title>Chromosome-level genome assembly of a triploid poplar Populus alba 'Berolinensis'.</title>
        <authorList>
            <person name="Chen S."/>
            <person name="Yu Y."/>
            <person name="Wang X."/>
            <person name="Wang S."/>
            <person name="Zhang T."/>
            <person name="Zhou Y."/>
            <person name="He R."/>
            <person name="Meng N."/>
            <person name="Wang Y."/>
            <person name="Liu W."/>
            <person name="Liu Z."/>
            <person name="Liu J."/>
            <person name="Guo Q."/>
            <person name="Huang H."/>
            <person name="Sederoff R.R."/>
            <person name="Wang G."/>
            <person name="Qu G."/>
            <person name="Chen S."/>
        </authorList>
    </citation>
    <scope>NUCLEOTIDE SEQUENCE [LARGE SCALE GENOMIC DNA]</scope>
    <source>
        <strain evidence="1">SC-2020</strain>
    </source>
</reference>
<evidence type="ECO:0000313" key="1">
    <source>
        <dbReference type="EMBL" id="KAJ6967555.1"/>
    </source>
</evidence>
<comment type="caution">
    <text evidence="1">The sequence shown here is derived from an EMBL/GenBank/DDBJ whole genome shotgun (WGS) entry which is preliminary data.</text>
</comment>
<organism evidence="1 2">
    <name type="scientific">Populus alba x Populus x berolinensis</name>
    <dbReference type="NCBI Taxonomy" id="444605"/>
    <lineage>
        <taxon>Eukaryota</taxon>
        <taxon>Viridiplantae</taxon>
        <taxon>Streptophyta</taxon>
        <taxon>Embryophyta</taxon>
        <taxon>Tracheophyta</taxon>
        <taxon>Spermatophyta</taxon>
        <taxon>Magnoliopsida</taxon>
        <taxon>eudicotyledons</taxon>
        <taxon>Gunneridae</taxon>
        <taxon>Pentapetalae</taxon>
        <taxon>rosids</taxon>
        <taxon>fabids</taxon>
        <taxon>Malpighiales</taxon>
        <taxon>Salicaceae</taxon>
        <taxon>Saliceae</taxon>
        <taxon>Populus</taxon>
    </lineage>
</organism>
<gene>
    <name evidence="1" type="ORF">NC653_035694</name>
</gene>